<gene>
    <name evidence="8" type="ORF">CSC65_14565</name>
</gene>
<dbReference type="InterPro" id="IPR009056">
    <property type="entry name" value="Cyt_c-like_dom"/>
</dbReference>
<evidence type="ECO:0000256" key="1">
    <source>
        <dbReference type="ARBA" id="ARBA00022617"/>
    </source>
</evidence>
<evidence type="ECO:0000259" key="6">
    <source>
        <dbReference type="PROSITE" id="PS50206"/>
    </source>
</evidence>
<dbReference type="PROSITE" id="PS51007">
    <property type="entry name" value="CYTC"/>
    <property type="match status" value="2"/>
</dbReference>
<dbReference type="Pfam" id="PF13442">
    <property type="entry name" value="Cytochrome_CBB3"/>
    <property type="match status" value="2"/>
</dbReference>
<feature type="domain" description="Cytochrome c" evidence="7">
    <location>
        <begin position="21"/>
        <end position="118"/>
    </location>
</feature>
<dbReference type="PROSITE" id="PS50206">
    <property type="entry name" value="RHODANESE_3"/>
    <property type="match status" value="1"/>
</dbReference>
<feature type="domain" description="Cytochrome c" evidence="7">
    <location>
        <begin position="136"/>
        <end position="215"/>
    </location>
</feature>
<evidence type="ECO:0000259" key="7">
    <source>
        <dbReference type="PROSITE" id="PS51007"/>
    </source>
</evidence>
<dbReference type="SUPFAM" id="SSF46626">
    <property type="entry name" value="Cytochrome c"/>
    <property type="match status" value="2"/>
</dbReference>
<evidence type="ECO:0000256" key="2">
    <source>
        <dbReference type="ARBA" id="ARBA00022723"/>
    </source>
</evidence>
<comment type="caution">
    <text evidence="8">The sequence shown here is derived from an EMBL/GenBank/DDBJ whole genome shotgun (WGS) entry which is preliminary data.</text>
</comment>
<dbReference type="InterPro" id="IPR050597">
    <property type="entry name" value="Cytochrome_c_Oxidase_Subunit"/>
</dbReference>
<dbReference type="Gene3D" id="1.10.760.10">
    <property type="entry name" value="Cytochrome c-like domain"/>
    <property type="match status" value="2"/>
</dbReference>
<keyword evidence="3 4" id="KW-0408">Iron</keyword>
<evidence type="ECO:0000313" key="8">
    <source>
        <dbReference type="EMBL" id="KAF1692447.1"/>
    </source>
</evidence>
<dbReference type="Proteomes" id="UP000788419">
    <property type="component" value="Unassembled WGS sequence"/>
</dbReference>
<keyword evidence="9" id="KW-1185">Reference proteome</keyword>
<dbReference type="InterPro" id="IPR001763">
    <property type="entry name" value="Rhodanese-like_dom"/>
</dbReference>
<dbReference type="CDD" id="cd00158">
    <property type="entry name" value="RHOD"/>
    <property type="match status" value="1"/>
</dbReference>
<evidence type="ECO:0000313" key="9">
    <source>
        <dbReference type="Proteomes" id="UP000788419"/>
    </source>
</evidence>
<evidence type="ECO:0000256" key="4">
    <source>
        <dbReference type="PROSITE-ProRule" id="PRU00433"/>
    </source>
</evidence>
<evidence type="ECO:0000256" key="5">
    <source>
        <dbReference type="SAM" id="SignalP"/>
    </source>
</evidence>
<feature type="chain" id="PRO_5046339798" evidence="5">
    <location>
        <begin position="24"/>
        <end position="362"/>
    </location>
</feature>
<dbReference type="InterPro" id="IPR036873">
    <property type="entry name" value="Rhodanese-like_dom_sf"/>
</dbReference>
<dbReference type="SUPFAM" id="SSF52821">
    <property type="entry name" value="Rhodanese/Cell cycle control phosphatase"/>
    <property type="match status" value="1"/>
</dbReference>
<dbReference type="InterPro" id="IPR036909">
    <property type="entry name" value="Cyt_c-like_dom_sf"/>
</dbReference>
<accession>A0ABQ6Z3Z9</accession>
<keyword evidence="5" id="KW-0732">Signal</keyword>
<name>A0ABQ6Z3Z9_9GAMM</name>
<protein>
    <submittedName>
        <fullName evidence="8">Cytochrome c, diheme subunit of cytochrome bc complex peta</fullName>
    </submittedName>
</protein>
<evidence type="ECO:0000256" key="3">
    <source>
        <dbReference type="ARBA" id="ARBA00023004"/>
    </source>
</evidence>
<organism evidence="8 9">
    <name type="scientific">Pseudoxanthomonas daejeonensis</name>
    <dbReference type="NCBI Taxonomy" id="266062"/>
    <lineage>
        <taxon>Bacteria</taxon>
        <taxon>Pseudomonadati</taxon>
        <taxon>Pseudomonadota</taxon>
        <taxon>Gammaproteobacteria</taxon>
        <taxon>Lysobacterales</taxon>
        <taxon>Lysobacteraceae</taxon>
        <taxon>Pseudoxanthomonas</taxon>
    </lineage>
</organism>
<dbReference type="SMART" id="SM00450">
    <property type="entry name" value="RHOD"/>
    <property type="match status" value="1"/>
</dbReference>
<proteinExistence type="predicted"/>
<keyword evidence="2 4" id="KW-0479">Metal-binding</keyword>
<dbReference type="RefSeq" id="WP_162411322.1">
    <property type="nucleotide sequence ID" value="NZ_CP093331.1"/>
</dbReference>
<feature type="domain" description="Rhodanese" evidence="6">
    <location>
        <begin position="265"/>
        <end position="357"/>
    </location>
</feature>
<keyword evidence="1 4" id="KW-0349">Heme</keyword>
<reference evidence="8 9" key="1">
    <citation type="submission" date="2017-10" db="EMBL/GenBank/DDBJ databases">
        <title>Whole genome sequencing of members of genus Pseudoxanthomonas.</title>
        <authorList>
            <person name="Kumar S."/>
            <person name="Bansal K."/>
            <person name="Kaur A."/>
            <person name="Patil P."/>
            <person name="Sharma S."/>
            <person name="Patil P.B."/>
        </authorList>
    </citation>
    <scope>NUCLEOTIDE SEQUENCE [LARGE SCALE GENOMIC DNA]</scope>
    <source>
        <strain evidence="8 9">DSM 17801</strain>
    </source>
</reference>
<sequence>MTHRRLRTAVFLLASLSAGAASAQQGPALTPEGAVKAEHNYQQYCALCHGKEREGHANDHAPSLRSKSLLESGFPMTIREAIAYGRQGTPMGGYIDEVGGPLTRRDIVDLTLWLRETAKVEPLEMDYRKGHDRIAGDVARGAQVYRQNCVTCHGPEGEGVTGTALGNAAMLALTPDHFLRHAIVEGRQETPMPAFGKVLSASDIDNVTAFLRSRSTGWSTATRALRTPPPLGQYVINPQGAAPDFGELKDGRYVSASVLDRELRAQRRMVLLDTRVASMWQMAHIEGAVPVPYYANREEAIASLPRDGTWIVAYCECPRAAADSVVKWLREEGGFENTAVLHEGIQGWVSLGYPVVAGDASK</sequence>
<feature type="signal peptide" evidence="5">
    <location>
        <begin position="1"/>
        <end position="23"/>
    </location>
</feature>
<dbReference type="Pfam" id="PF00581">
    <property type="entry name" value="Rhodanese"/>
    <property type="match status" value="1"/>
</dbReference>
<dbReference type="Gene3D" id="3.40.250.10">
    <property type="entry name" value="Rhodanese-like domain"/>
    <property type="match status" value="1"/>
</dbReference>
<dbReference type="PANTHER" id="PTHR33751:SF1">
    <property type="entry name" value="CBB3-TYPE CYTOCHROME C OXIDASE SUBUNIT FIXP"/>
    <property type="match status" value="1"/>
</dbReference>
<dbReference type="PANTHER" id="PTHR33751">
    <property type="entry name" value="CBB3-TYPE CYTOCHROME C OXIDASE SUBUNIT FIXP"/>
    <property type="match status" value="1"/>
</dbReference>
<dbReference type="EMBL" id="PDWN01000016">
    <property type="protein sequence ID" value="KAF1692447.1"/>
    <property type="molecule type" value="Genomic_DNA"/>
</dbReference>